<dbReference type="InterPro" id="IPR003958">
    <property type="entry name" value="CBFA_NFYB_domain"/>
</dbReference>
<dbReference type="GO" id="GO:0000978">
    <property type="term" value="F:RNA polymerase II cis-regulatory region sequence-specific DNA binding"/>
    <property type="evidence" value="ECO:0007669"/>
    <property type="project" value="TreeGrafter"/>
</dbReference>
<dbReference type="SUPFAM" id="SSF47113">
    <property type="entry name" value="Histone-fold"/>
    <property type="match status" value="1"/>
</dbReference>
<dbReference type="InterPro" id="IPR027113">
    <property type="entry name" value="Transc_fact_NFYB/HAP3"/>
</dbReference>
<evidence type="ECO:0000256" key="3">
    <source>
        <dbReference type="ARBA" id="ARBA00023125"/>
    </source>
</evidence>
<dbReference type="GO" id="GO:0046982">
    <property type="term" value="F:protein heterodimerization activity"/>
    <property type="evidence" value="ECO:0007669"/>
    <property type="project" value="InterPro"/>
</dbReference>
<feature type="region of interest" description="Disordered" evidence="5">
    <location>
        <begin position="132"/>
        <end position="152"/>
    </location>
</feature>
<dbReference type="PANTHER" id="PTHR11064:SF9">
    <property type="entry name" value="NUCLEAR TRANSCRIPTION FACTOR Y SUBUNIT BETA"/>
    <property type="match status" value="1"/>
</dbReference>
<dbReference type="Proteomes" id="UP000701801">
    <property type="component" value="Unassembled WGS sequence"/>
</dbReference>
<dbReference type="PANTHER" id="PTHR11064">
    <property type="entry name" value="CCAAT-BINDING TRANSCRIPTION FACTOR-RELATED"/>
    <property type="match status" value="1"/>
</dbReference>
<evidence type="ECO:0000313" key="8">
    <source>
        <dbReference type="Proteomes" id="UP000701801"/>
    </source>
</evidence>
<protein>
    <recommendedName>
        <fullName evidence="6">Transcription factor CBF/NF-Y/archaeal histone domain-containing protein</fullName>
    </recommendedName>
</protein>
<dbReference type="Pfam" id="PF00808">
    <property type="entry name" value="CBFD_NFYB_HMF"/>
    <property type="match status" value="1"/>
</dbReference>
<evidence type="ECO:0000256" key="4">
    <source>
        <dbReference type="ARBA" id="ARBA00023163"/>
    </source>
</evidence>
<comment type="caution">
    <text evidence="7">The sequence shown here is derived from an EMBL/GenBank/DDBJ whole genome shotgun (WGS) entry which is preliminary data.</text>
</comment>
<comment type="similarity">
    <text evidence="1">Belongs to the NFYB/HAP3 subunit family.</text>
</comment>
<dbReference type="PRINTS" id="PR00615">
    <property type="entry name" value="CCAATSUBUNTA"/>
</dbReference>
<gene>
    <name evidence="7" type="ORF">HYALB_00012556</name>
</gene>
<dbReference type="GO" id="GO:0016602">
    <property type="term" value="C:CCAAT-binding factor complex"/>
    <property type="evidence" value="ECO:0007669"/>
    <property type="project" value="InterPro"/>
</dbReference>
<keyword evidence="2" id="KW-0805">Transcription regulation</keyword>
<evidence type="ECO:0000256" key="5">
    <source>
        <dbReference type="SAM" id="MobiDB-lite"/>
    </source>
</evidence>
<dbReference type="Gene3D" id="1.10.20.10">
    <property type="entry name" value="Histone, subunit A"/>
    <property type="match status" value="1"/>
</dbReference>
<feature type="domain" description="Transcription factor CBF/NF-Y/archaeal histone" evidence="6">
    <location>
        <begin position="25"/>
        <end position="85"/>
    </location>
</feature>
<dbReference type="EMBL" id="CAJVRM010000356">
    <property type="protein sequence ID" value="CAG8980090.1"/>
    <property type="molecule type" value="Genomic_DNA"/>
</dbReference>
<dbReference type="GO" id="GO:0001228">
    <property type="term" value="F:DNA-binding transcription activator activity, RNA polymerase II-specific"/>
    <property type="evidence" value="ECO:0007669"/>
    <property type="project" value="InterPro"/>
</dbReference>
<sequence>MPSTDRPQSSHKSSSHDDAQIHNLAVIARIMKDALPDNAKITKDAKEFIQACVSEFISFITSEAAESCPNSGRKAITGEDIVSALDSVGFENYAKALKIYSSKYQEKQMIEGENQSSSQGYEAASVSDGAANITSSNTLPGSAEGNNNDLGS</sequence>
<dbReference type="InterPro" id="IPR009072">
    <property type="entry name" value="Histone-fold"/>
</dbReference>
<keyword evidence="8" id="KW-1185">Reference proteome</keyword>
<keyword evidence="4" id="KW-0804">Transcription</keyword>
<name>A0A9N9LRP9_9HELO</name>
<reference evidence="7" key="1">
    <citation type="submission" date="2021-07" db="EMBL/GenBank/DDBJ databases">
        <authorList>
            <person name="Durling M."/>
        </authorList>
    </citation>
    <scope>NUCLEOTIDE SEQUENCE</scope>
</reference>
<evidence type="ECO:0000259" key="6">
    <source>
        <dbReference type="Pfam" id="PF00808"/>
    </source>
</evidence>
<evidence type="ECO:0000256" key="2">
    <source>
        <dbReference type="ARBA" id="ARBA00023015"/>
    </source>
</evidence>
<organism evidence="7 8">
    <name type="scientific">Hymenoscyphus albidus</name>
    <dbReference type="NCBI Taxonomy" id="595503"/>
    <lineage>
        <taxon>Eukaryota</taxon>
        <taxon>Fungi</taxon>
        <taxon>Dikarya</taxon>
        <taxon>Ascomycota</taxon>
        <taxon>Pezizomycotina</taxon>
        <taxon>Leotiomycetes</taxon>
        <taxon>Helotiales</taxon>
        <taxon>Helotiaceae</taxon>
        <taxon>Hymenoscyphus</taxon>
    </lineage>
</organism>
<proteinExistence type="inferred from homology"/>
<evidence type="ECO:0000313" key="7">
    <source>
        <dbReference type="EMBL" id="CAG8980090.1"/>
    </source>
</evidence>
<dbReference type="OrthoDB" id="386949at2759"/>
<accession>A0A9N9LRP9</accession>
<evidence type="ECO:0000256" key="1">
    <source>
        <dbReference type="ARBA" id="ARBA00009053"/>
    </source>
</evidence>
<keyword evidence="3" id="KW-0238">DNA-binding</keyword>
<dbReference type="AlphaFoldDB" id="A0A9N9LRP9"/>
<dbReference type="CDD" id="cd22907">
    <property type="entry name" value="HFD_NFYB"/>
    <property type="match status" value="1"/>
</dbReference>